<reference evidence="1" key="1">
    <citation type="submission" date="2021-06" db="EMBL/GenBank/DDBJ databases">
        <authorList>
            <person name="Kallberg Y."/>
            <person name="Tangrot J."/>
            <person name="Rosling A."/>
        </authorList>
    </citation>
    <scope>NUCLEOTIDE SEQUENCE</scope>
    <source>
        <strain evidence="1">MA453B</strain>
    </source>
</reference>
<dbReference type="EMBL" id="CAJVPY010040198">
    <property type="protein sequence ID" value="CAG8805529.1"/>
    <property type="molecule type" value="Genomic_DNA"/>
</dbReference>
<proteinExistence type="predicted"/>
<evidence type="ECO:0000313" key="2">
    <source>
        <dbReference type="Proteomes" id="UP000789405"/>
    </source>
</evidence>
<dbReference type="AlphaFoldDB" id="A0A9N9K322"/>
<organism evidence="1 2">
    <name type="scientific">Dentiscutata erythropus</name>
    <dbReference type="NCBI Taxonomy" id="1348616"/>
    <lineage>
        <taxon>Eukaryota</taxon>
        <taxon>Fungi</taxon>
        <taxon>Fungi incertae sedis</taxon>
        <taxon>Mucoromycota</taxon>
        <taxon>Glomeromycotina</taxon>
        <taxon>Glomeromycetes</taxon>
        <taxon>Diversisporales</taxon>
        <taxon>Gigasporaceae</taxon>
        <taxon>Dentiscutata</taxon>
    </lineage>
</organism>
<name>A0A9N9K322_9GLOM</name>
<gene>
    <name evidence="1" type="ORF">DERYTH_LOCUS24296</name>
</gene>
<comment type="caution">
    <text evidence="1">The sequence shown here is derived from an EMBL/GenBank/DDBJ whole genome shotgun (WGS) entry which is preliminary data.</text>
</comment>
<dbReference type="OrthoDB" id="2446286at2759"/>
<accession>A0A9N9K322</accession>
<sequence length="145" mass="17245">PFDDIFSFRKRVFDDRNIRSPQKRIGKVDYHISWLEPDKPGNLLDFINGRFDMKFVEGLDLEKAKLYIYNDDFGNLYENNGNQNFSVYNRYWQSELPNSIVILKNLDSLNQKLCEKIIQQFNLEVEISKKRTTEDPQIESSTKKI</sequence>
<evidence type="ECO:0000313" key="1">
    <source>
        <dbReference type="EMBL" id="CAG8805529.1"/>
    </source>
</evidence>
<protein>
    <submittedName>
        <fullName evidence="1">11852_t:CDS:1</fullName>
    </submittedName>
</protein>
<keyword evidence="2" id="KW-1185">Reference proteome</keyword>
<feature type="non-terminal residue" evidence="1">
    <location>
        <position position="145"/>
    </location>
</feature>
<dbReference type="Proteomes" id="UP000789405">
    <property type="component" value="Unassembled WGS sequence"/>
</dbReference>